<keyword evidence="3" id="KW-1185">Reference proteome</keyword>
<dbReference type="Pfam" id="PF01527">
    <property type="entry name" value="HTH_Tnp_1"/>
    <property type="match status" value="1"/>
</dbReference>
<name>A0A970B7Y5_9GAMM</name>
<dbReference type="RefSeq" id="WP_168146145.1">
    <property type="nucleotide sequence ID" value="NZ_JAAVXB010000001.1"/>
</dbReference>
<organism evidence="2 3">
    <name type="scientific">Solimonas marina</name>
    <dbReference type="NCBI Taxonomy" id="2714601"/>
    <lineage>
        <taxon>Bacteria</taxon>
        <taxon>Pseudomonadati</taxon>
        <taxon>Pseudomonadota</taxon>
        <taxon>Gammaproteobacteria</taxon>
        <taxon>Nevskiales</taxon>
        <taxon>Nevskiaceae</taxon>
        <taxon>Solimonas</taxon>
    </lineage>
</organism>
<reference evidence="2" key="1">
    <citation type="submission" date="2020-03" db="EMBL/GenBank/DDBJ databases">
        <title>Solimonas marina sp. nov., isolated from deep seawater of the Pacific Ocean.</title>
        <authorList>
            <person name="Liu X."/>
            <person name="Lai Q."/>
            <person name="Sun F."/>
            <person name="Gai Y."/>
            <person name="Li G."/>
            <person name="Shao Z."/>
        </authorList>
    </citation>
    <scope>NUCLEOTIDE SEQUENCE</scope>
    <source>
        <strain evidence="2">C16B3</strain>
    </source>
</reference>
<proteinExistence type="inferred from homology"/>
<dbReference type="SUPFAM" id="SSF46689">
    <property type="entry name" value="Homeodomain-like"/>
    <property type="match status" value="1"/>
</dbReference>
<sequence>MNTKARYTNEKIASAMGRLLLGRPDKEVCWEMSISRSTLRAWRRKFAGLDTQGVHRLRQLEVQNRQLQQSLARCTRLIAQLAVDKAVLHRQLRPKS</sequence>
<gene>
    <name evidence="2" type="ORF">G7Y82_01060</name>
</gene>
<protein>
    <submittedName>
        <fullName evidence="2">Transposase</fullName>
    </submittedName>
</protein>
<comment type="similarity">
    <text evidence="1">Belongs to the transposase 8 family.</text>
</comment>
<evidence type="ECO:0000313" key="3">
    <source>
        <dbReference type="Proteomes" id="UP000653472"/>
    </source>
</evidence>
<evidence type="ECO:0000256" key="1">
    <source>
        <dbReference type="ARBA" id="ARBA00009964"/>
    </source>
</evidence>
<dbReference type="GO" id="GO:0003677">
    <property type="term" value="F:DNA binding"/>
    <property type="evidence" value="ECO:0007669"/>
    <property type="project" value="InterPro"/>
</dbReference>
<dbReference type="AlphaFoldDB" id="A0A970B7Y5"/>
<dbReference type="Proteomes" id="UP000653472">
    <property type="component" value="Unassembled WGS sequence"/>
</dbReference>
<comment type="caution">
    <text evidence="2">The sequence shown here is derived from an EMBL/GenBank/DDBJ whole genome shotgun (WGS) entry which is preliminary data.</text>
</comment>
<evidence type="ECO:0000313" key="2">
    <source>
        <dbReference type="EMBL" id="NKF20886.1"/>
    </source>
</evidence>
<dbReference type="GO" id="GO:0006313">
    <property type="term" value="P:DNA transposition"/>
    <property type="evidence" value="ECO:0007669"/>
    <property type="project" value="InterPro"/>
</dbReference>
<dbReference type="EMBL" id="JAAVXB010000001">
    <property type="protein sequence ID" value="NKF20886.1"/>
    <property type="molecule type" value="Genomic_DNA"/>
</dbReference>
<dbReference type="InterPro" id="IPR009057">
    <property type="entry name" value="Homeodomain-like_sf"/>
</dbReference>
<accession>A0A970B7Y5</accession>
<dbReference type="GO" id="GO:0004803">
    <property type="term" value="F:transposase activity"/>
    <property type="evidence" value="ECO:0007669"/>
    <property type="project" value="InterPro"/>
</dbReference>
<dbReference type="InterPro" id="IPR002514">
    <property type="entry name" value="Transposase_8"/>
</dbReference>